<keyword evidence="3" id="KW-1185">Reference proteome</keyword>
<sequence>MGHCYCYKCKHPPNPGPMPYPVLVLLLITIIFILLSNLLEVDSLFEPPELDINWGLLALPIIILAAVHLLSSRDRSPKCYGPPVPCCRCWNSQCYCR</sequence>
<evidence type="ECO:0000313" key="3">
    <source>
        <dbReference type="Proteomes" id="UP001345219"/>
    </source>
</evidence>
<feature type="transmembrane region" description="Helical" evidence="1">
    <location>
        <begin position="20"/>
        <end position="39"/>
    </location>
</feature>
<keyword evidence="1" id="KW-0472">Membrane</keyword>
<dbReference type="AlphaFoldDB" id="A0AAN7JLI8"/>
<name>A0AAN7JLI8_9MYRT</name>
<dbReference type="EMBL" id="JAXIOK010000019">
    <property type="protein sequence ID" value="KAK4747758.1"/>
    <property type="molecule type" value="Genomic_DNA"/>
</dbReference>
<keyword evidence="1" id="KW-1133">Transmembrane helix</keyword>
<accession>A0AAN7JLI8</accession>
<evidence type="ECO:0000313" key="2">
    <source>
        <dbReference type="EMBL" id="KAK4747758.1"/>
    </source>
</evidence>
<organism evidence="2 3">
    <name type="scientific">Trapa incisa</name>
    <dbReference type="NCBI Taxonomy" id="236973"/>
    <lineage>
        <taxon>Eukaryota</taxon>
        <taxon>Viridiplantae</taxon>
        <taxon>Streptophyta</taxon>
        <taxon>Embryophyta</taxon>
        <taxon>Tracheophyta</taxon>
        <taxon>Spermatophyta</taxon>
        <taxon>Magnoliopsida</taxon>
        <taxon>eudicotyledons</taxon>
        <taxon>Gunneridae</taxon>
        <taxon>Pentapetalae</taxon>
        <taxon>rosids</taxon>
        <taxon>malvids</taxon>
        <taxon>Myrtales</taxon>
        <taxon>Lythraceae</taxon>
        <taxon>Trapa</taxon>
    </lineage>
</organism>
<protein>
    <submittedName>
        <fullName evidence="2">Uncharacterized protein</fullName>
    </submittedName>
</protein>
<gene>
    <name evidence="2" type="ORF">SAY87_014344</name>
</gene>
<feature type="transmembrane region" description="Helical" evidence="1">
    <location>
        <begin position="51"/>
        <end position="70"/>
    </location>
</feature>
<keyword evidence="1" id="KW-0812">Transmembrane</keyword>
<comment type="caution">
    <text evidence="2">The sequence shown here is derived from an EMBL/GenBank/DDBJ whole genome shotgun (WGS) entry which is preliminary data.</text>
</comment>
<evidence type="ECO:0000256" key="1">
    <source>
        <dbReference type="SAM" id="Phobius"/>
    </source>
</evidence>
<proteinExistence type="predicted"/>
<dbReference type="Proteomes" id="UP001345219">
    <property type="component" value="Chromosome 12"/>
</dbReference>
<reference evidence="2 3" key="1">
    <citation type="journal article" date="2023" name="Hortic Res">
        <title>Pangenome of water caltrop reveals structural variations and asymmetric subgenome divergence after allopolyploidization.</title>
        <authorList>
            <person name="Zhang X."/>
            <person name="Chen Y."/>
            <person name="Wang L."/>
            <person name="Yuan Y."/>
            <person name="Fang M."/>
            <person name="Shi L."/>
            <person name="Lu R."/>
            <person name="Comes H.P."/>
            <person name="Ma Y."/>
            <person name="Chen Y."/>
            <person name="Huang G."/>
            <person name="Zhou Y."/>
            <person name="Zheng Z."/>
            <person name="Qiu Y."/>
        </authorList>
    </citation>
    <scope>NUCLEOTIDE SEQUENCE [LARGE SCALE GENOMIC DNA]</scope>
    <source>
        <tissue evidence="2">Roots</tissue>
    </source>
</reference>